<dbReference type="Proteomes" id="UP000002051">
    <property type="component" value="Chromosome 2"/>
</dbReference>
<organism evidence="1 3">
    <name type="scientific">Medicago truncatula</name>
    <name type="common">Barrel medic</name>
    <name type="synonym">Medicago tribuloides</name>
    <dbReference type="NCBI Taxonomy" id="3880"/>
    <lineage>
        <taxon>Eukaryota</taxon>
        <taxon>Viridiplantae</taxon>
        <taxon>Streptophyta</taxon>
        <taxon>Embryophyta</taxon>
        <taxon>Tracheophyta</taxon>
        <taxon>Spermatophyta</taxon>
        <taxon>Magnoliopsida</taxon>
        <taxon>eudicotyledons</taxon>
        <taxon>Gunneridae</taxon>
        <taxon>Pentapetalae</taxon>
        <taxon>rosids</taxon>
        <taxon>fabids</taxon>
        <taxon>Fabales</taxon>
        <taxon>Fabaceae</taxon>
        <taxon>Papilionoideae</taxon>
        <taxon>50 kb inversion clade</taxon>
        <taxon>NPAAA clade</taxon>
        <taxon>Hologalegina</taxon>
        <taxon>IRL clade</taxon>
        <taxon>Trifolieae</taxon>
        <taxon>Medicago</taxon>
    </lineage>
</organism>
<evidence type="ECO:0000313" key="3">
    <source>
        <dbReference type="Proteomes" id="UP000002051"/>
    </source>
</evidence>
<evidence type="ECO:0000313" key="2">
    <source>
        <dbReference type="EnsemblPlants" id="KEH38257"/>
    </source>
</evidence>
<dbReference type="AlphaFoldDB" id="A0A072V8X5"/>
<dbReference type="HOGENOM" id="CLU_3017244_0_0_1"/>
<name>A0A072V8X5_MEDTR</name>
<sequence>MSYFSTDALEVSCFYGLGVVNLSRRLLKHGLAIDSVEALGHWVDGRTTGSSVEPYD</sequence>
<dbReference type="EMBL" id="CM001218">
    <property type="protein sequence ID" value="KEH38257.1"/>
    <property type="molecule type" value="Genomic_DNA"/>
</dbReference>
<gene>
    <name evidence="1" type="ordered locus">MTR_2g066780</name>
</gene>
<protein>
    <submittedName>
        <fullName evidence="1 2">Uncharacterized protein</fullName>
    </submittedName>
</protein>
<reference evidence="1 3" key="2">
    <citation type="journal article" date="2014" name="BMC Genomics">
        <title>An improved genome release (version Mt4.0) for the model legume Medicago truncatula.</title>
        <authorList>
            <person name="Tang H."/>
            <person name="Krishnakumar V."/>
            <person name="Bidwell S."/>
            <person name="Rosen B."/>
            <person name="Chan A."/>
            <person name="Zhou S."/>
            <person name="Gentzbittel L."/>
            <person name="Childs K.L."/>
            <person name="Yandell M."/>
            <person name="Gundlach H."/>
            <person name="Mayer K.F."/>
            <person name="Schwartz D.C."/>
            <person name="Town C.D."/>
        </authorList>
    </citation>
    <scope>GENOME REANNOTATION</scope>
    <source>
        <strain evidence="1">A17</strain>
        <strain evidence="2 3">cv. Jemalong A17</strain>
    </source>
</reference>
<accession>A0A072V8X5</accession>
<reference evidence="1 3" key="1">
    <citation type="journal article" date="2011" name="Nature">
        <title>The Medicago genome provides insight into the evolution of rhizobial symbioses.</title>
        <authorList>
            <person name="Young N.D."/>
            <person name="Debelle F."/>
            <person name="Oldroyd G.E."/>
            <person name="Geurts R."/>
            <person name="Cannon S.B."/>
            <person name="Udvardi M.K."/>
            <person name="Benedito V.A."/>
            <person name="Mayer K.F."/>
            <person name="Gouzy J."/>
            <person name="Schoof H."/>
            <person name="Van de Peer Y."/>
            <person name="Proost S."/>
            <person name="Cook D.R."/>
            <person name="Meyers B.C."/>
            <person name="Spannagl M."/>
            <person name="Cheung F."/>
            <person name="De Mita S."/>
            <person name="Krishnakumar V."/>
            <person name="Gundlach H."/>
            <person name="Zhou S."/>
            <person name="Mudge J."/>
            <person name="Bharti A.K."/>
            <person name="Murray J.D."/>
            <person name="Naoumkina M.A."/>
            <person name="Rosen B."/>
            <person name="Silverstein K.A."/>
            <person name="Tang H."/>
            <person name="Rombauts S."/>
            <person name="Zhao P.X."/>
            <person name="Zhou P."/>
            <person name="Barbe V."/>
            <person name="Bardou P."/>
            <person name="Bechner M."/>
            <person name="Bellec A."/>
            <person name="Berger A."/>
            <person name="Berges H."/>
            <person name="Bidwell S."/>
            <person name="Bisseling T."/>
            <person name="Choisne N."/>
            <person name="Couloux A."/>
            <person name="Denny R."/>
            <person name="Deshpande S."/>
            <person name="Dai X."/>
            <person name="Doyle J.J."/>
            <person name="Dudez A.M."/>
            <person name="Farmer A.D."/>
            <person name="Fouteau S."/>
            <person name="Franken C."/>
            <person name="Gibelin C."/>
            <person name="Gish J."/>
            <person name="Goldstein S."/>
            <person name="Gonzalez A.J."/>
            <person name="Green P.J."/>
            <person name="Hallab A."/>
            <person name="Hartog M."/>
            <person name="Hua A."/>
            <person name="Humphray S.J."/>
            <person name="Jeong D.H."/>
            <person name="Jing Y."/>
            <person name="Jocker A."/>
            <person name="Kenton S.M."/>
            <person name="Kim D.J."/>
            <person name="Klee K."/>
            <person name="Lai H."/>
            <person name="Lang C."/>
            <person name="Lin S."/>
            <person name="Macmil S.L."/>
            <person name="Magdelenat G."/>
            <person name="Matthews L."/>
            <person name="McCorrison J."/>
            <person name="Monaghan E.L."/>
            <person name="Mun J.H."/>
            <person name="Najar F.Z."/>
            <person name="Nicholson C."/>
            <person name="Noirot C."/>
            <person name="O'Bleness M."/>
            <person name="Paule C.R."/>
            <person name="Poulain J."/>
            <person name="Prion F."/>
            <person name="Qin B."/>
            <person name="Qu C."/>
            <person name="Retzel E.F."/>
            <person name="Riddle C."/>
            <person name="Sallet E."/>
            <person name="Samain S."/>
            <person name="Samson N."/>
            <person name="Sanders I."/>
            <person name="Saurat O."/>
            <person name="Scarpelli C."/>
            <person name="Schiex T."/>
            <person name="Segurens B."/>
            <person name="Severin A.J."/>
            <person name="Sherrier D.J."/>
            <person name="Shi R."/>
            <person name="Sims S."/>
            <person name="Singer S.R."/>
            <person name="Sinharoy S."/>
            <person name="Sterck L."/>
            <person name="Viollet A."/>
            <person name="Wang B.B."/>
            <person name="Wang K."/>
            <person name="Wang M."/>
            <person name="Wang X."/>
            <person name="Warfsmann J."/>
            <person name="Weissenbach J."/>
            <person name="White D.D."/>
            <person name="White J.D."/>
            <person name="Wiley G.B."/>
            <person name="Wincker P."/>
            <person name="Xing Y."/>
            <person name="Yang L."/>
            <person name="Yao Z."/>
            <person name="Ying F."/>
            <person name="Zhai J."/>
            <person name="Zhou L."/>
            <person name="Zuber A."/>
            <person name="Denarie J."/>
            <person name="Dixon R.A."/>
            <person name="May G.D."/>
            <person name="Schwartz D.C."/>
            <person name="Rogers J."/>
            <person name="Quetier F."/>
            <person name="Town C.D."/>
            <person name="Roe B.A."/>
        </authorList>
    </citation>
    <scope>NUCLEOTIDE SEQUENCE [LARGE SCALE GENOMIC DNA]</scope>
    <source>
        <strain evidence="1">A17</strain>
        <strain evidence="2 3">cv. Jemalong A17</strain>
    </source>
</reference>
<proteinExistence type="predicted"/>
<keyword evidence="3" id="KW-1185">Reference proteome</keyword>
<reference evidence="2" key="3">
    <citation type="submission" date="2015-04" db="UniProtKB">
        <authorList>
            <consortium name="EnsemblPlants"/>
        </authorList>
    </citation>
    <scope>IDENTIFICATION</scope>
    <source>
        <strain evidence="2">cv. Jemalong A17</strain>
    </source>
</reference>
<evidence type="ECO:0000313" key="1">
    <source>
        <dbReference type="EMBL" id="KEH38257.1"/>
    </source>
</evidence>
<dbReference type="EnsemblPlants" id="KEH38257">
    <property type="protein sequence ID" value="KEH38257"/>
    <property type="gene ID" value="MTR_2g066780"/>
</dbReference>